<dbReference type="Pfam" id="PF20152">
    <property type="entry name" value="DUF6534"/>
    <property type="match status" value="1"/>
</dbReference>
<feature type="domain" description="DUF6534" evidence="3">
    <location>
        <begin position="165"/>
        <end position="249"/>
    </location>
</feature>
<keyword evidence="2" id="KW-0472">Membrane</keyword>
<dbReference type="PANTHER" id="PTHR40465:SF1">
    <property type="entry name" value="DUF6534 DOMAIN-CONTAINING PROTEIN"/>
    <property type="match status" value="1"/>
</dbReference>
<feature type="transmembrane region" description="Helical" evidence="2">
    <location>
        <begin position="45"/>
        <end position="66"/>
    </location>
</feature>
<evidence type="ECO:0000256" key="1">
    <source>
        <dbReference type="SAM" id="MobiDB-lite"/>
    </source>
</evidence>
<dbReference type="AlphaFoldDB" id="A0A067Q2P5"/>
<evidence type="ECO:0000256" key="2">
    <source>
        <dbReference type="SAM" id="Phobius"/>
    </source>
</evidence>
<dbReference type="InterPro" id="IPR045339">
    <property type="entry name" value="DUF6534"/>
</dbReference>
<feature type="transmembrane region" description="Helical" evidence="2">
    <location>
        <begin position="157"/>
        <end position="179"/>
    </location>
</feature>
<evidence type="ECO:0000313" key="4">
    <source>
        <dbReference type="EMBL" id="KDQ56861.1"/>
    </source>
</evidence>
<name>A0A067Q2P5_9AGAM</name>
<feature type="region of interest" description="Disordered" evidence="1">
    <location>
        <begin position="304"/>
        <end position="338"/>
    </location>
</feature>
<feature type="compositionally biased region" description="Polar residues" evidence="1">
    <location>
        <begin position="310"/>
        <end position="319"/>
    </location>
</feature>
<dbReference type="InParanoid" id="A0A067Q2P5"/>
<organism evidence="4 5">
    <name type="scientific">Jaapia argillacea MUCL 33604</name>
    <dbReference type="NCBI Taxonomy" id="933084"/>
    <lineage>
        <taxon>Eukaryota</taxon>
        <taxon>Fungi</taxon>
        <taxon>Dikarya</taxon>
        <taxon>Basidiomycota</taxon>
        <taxon>Agaricomycotina</taxon>
        <taxon>Agaricomycetes</taxon>
        <taxon>Agaricomycetidae</taxon>
        <taxon>Jaapiales</taxon>
        <taxon>Jaapiaceae</taxon>
        <taxon>Jaapia</taxon>
    </lineage>
</organism>
<gene>
    <name evidence="4" type="ORF">JAAARDRAFT_194810</name>
</gene>
<dbReference type="EMBL" id="KL197721">
    <property type="protein sequence ID" value="KDQ56861.1"/>
    <property type="molecule type" value="Genomic_DNA"/>
</dbReference>
<evidence type="ECO:0000313" key="5">
    <source>
        <dbReference type="Proteomes" id="UP000027265"/>
    </source>
</evidence>
<dbReference type="HOGENOM" id="CLU_046025_5_2_1"/>
<reference evidence="5" key="1">
    <citation type="journal article" date="2014" name="Proc. Natl. Acad. Sci. U.S.A.">
        <title>Extensive sampling of basidiomycete genomes demonstrates inadequacy of the white-rot/brown-rot paradigm for wood decay fungi.</title>
        <authorList>
            <person name="Riley R."/>
            <person name="Salamov A.A."/>
            <person name="Brown D.W."/>
            <person name="Nagy L.G."/>
            <person name="Floudas D."/>
            <person name="Held B.W."/>
            <person name="Levasseur A."/>
            <person name="Lombard V."/>
            <person name="Morin E."/>
            <person name="Otillar R."/>
            <person name="Lindquist E.A."/>
            <person name="Sun H."/>
            <person name="LaButti K.M."/>
            <person name="Schmutz J."/>
            <person name="Jabbour D."/>
            <person name="Luo H."/>
            <person name="Baker S.E."/>
            <person name="Pisabarro A.G."/>
            <person name="Walton J.D."/>
            <person name="Blanchette R.A."/>
            <person name="Henrissat B."/>
            <person name="Martin F."/>
            <person name="Cullen D."/>
            <person name="Hibbett D.S."/>
            <person name="Grigoriev I.V."/>
        </authorList>
    </citation>
    <scope>NUCLEOTIDE SEQUENCE [LARGE SCALE GENOMIC DNA]</scope>
    <source>
        <strain evidence="5">MUCL 33604</strain>
    </source>
</reference>
<sequence length="338" mass="37631">MGVVDLSIGPILIGLMINVFLFGMMSLQCYLYFTTFKTDKLRIRALVWFLFVCDFINTIFLIWVLYNYTITNFGDYEAITHGNWQVGTSPFFNTVSATCVQSFFARRVYVLSQKRWLCFIICCGIVVATASGLSVMIVGDIIPSFIKWGEWQVKLTIVMWLSSDVVVDCLITTSLLWGLRQNKTGMPVTDDILIRLMRLTVPTGLVTAIWASINLVLYLSSPYPYHLIFNIPLAKLYSNCLMSALNARVKTSQRNAQGAVCTVSGNWSASNGPISGFSGIQVVSPTKLGPEEYELPPVRVKLSQGDETAISGNTSQNNEADVEAGTRAEYGIRWDKPS</sequence>
<evidence type="ECO:0000259" key="3">
    <source>
        <dbReference type="Pfam" id="PF20152"/>
    </source>
</evidence>
<feature type="transmembrane region" description="Helical" evidence="2">
    <location>
        <begin position="12"/>
        <end position="33"/>
    </location>
</feature>
<proteinExistence type="predicted"/>
<keyword evidence="2" id="KW-1133">Transmembrane helix</keyword>
<keyword evidence="5" id="KW-1185">Reference proteome</keyword>
<feature type="transmembrane region" description="Helical" evidence="2">
    <location>
        <begin position="199"/>
        <end position="219"/>
    </location>
</feature>
<accession>A0A067Q2P5</accession>
<keyword evidence="2" id="KW-0812">Transmembrane</keyword>
<dbReference type="PANTHER" id="PTHR40465">
    <property type="entry name" value="CHROMOSOME 1, WHOLE GENOME SHOTGUN SEQUENCE"/>
    <property type="match status" value="1"/>
</dbReference>
<dbReference type="Proteomes" id="UP000027265">
    <property type="component" value="Unassembled WGS sequence"/>
</dbReference>
<feature type="transmembrane region" description="Helical" evidence="2">
    <location>
        <begin position="116"/>
        <end position="137"/>
    </location>
</feature>
<feature type="transmembrane region" description="Helical" evidence="2">
    <location>
        <begin position="86"/>
        <end position="104"/>
    </location>
</feature>
<feature type="compositionally biased region" description="Basic and acidic residues" evidence="1">
    <location>
        <begin position="324"/>
        <end position="338"/>
    </location>
</feature>
<dbReference type="OrthoDB" id="3265526at2759"/>
<protein>
    <recommendedName>
        <fullName evidence="3">DUF6534 domain-containing protein</fullName>
    </recommendedName>
</protein>